<dbReference type="AlphaFoldDB" id="A0AA35XW43"/>
<comment type="caution">
    <text evidence="1">The sequence shown here is derived from an EMBL/GenBank/DDBJ whole genome shotgun (WGS) entry which is preliminary data.</text>
</comment>
<evidence type="ECO:0000313" key="2">
    <source>
        <dbReference type="Proteomes" id="UP001176960"/>
    </source>
</evidence>
<dbReference type="EMBL" id="CATKSH010000006">
    <property type="protein sequence ID" value="CAI9120433.1"/>
    <property type="molecule type" value="Genomic_DNA"/>
</dbReference>
<accession>A0AA35XW43</accession>
<organism evidence="1 2">
    <name type="scientific">Brytella acorum</name>
    <dbReference type="NCBI Taxonomy" id="2959299"/>
    <lineage>
        <taxon>Bacteria</taxon>
        <taxon>Pseudomonadati</taxon>
        <taxon>Pseudomonadota</taxon>
        <taxon>Alphaproteobacteria</taxon>
        <taxon>Acetobacterales</taxon>
        <taxon>Acetobacteraceae</taxon>
        <taxon>Brytella</taxon>
    </lineage>
</organism>
<reference evidence="1" key="1">
    <citation type="submission" date="2023-03" db="EMBL/GenBank/DDBJ databases">
        <authorList>
            <person name="Cleenwerck I."/>
        </authorList>
    </citation>
    <scope>NUCLEOTIDE SEQUENCE</scope>
    <source>
        <strain evidence="1">LMG 32879</strain>
    </source>
</reference>
<protein>
    <submittedName>
        <fullName evidence="1">Uncharacterized protein</fullName>
    </submittedName>
</protein>
<name>A0AA35XW43_9PROT</name>
<dbReference type="Proteomes" id="UP001176960">
    <property type="component" value="Unassembled WGS sequence"/>
</dbReference>
<sequence length="97" mass="10986">MSEIIAFRPPLPQTDTLWAVIARQGRRTRIADVHATQDAARADLAWRMQQVVAYARFLIGEAQPLPAYTIRKIARAELPRSWRPLPALGLLRGRVSE</sequence>
<evidence type="ECO:0000313" key="1">
    <source>
        <dbReference type="EMBL" id="CAI9120433.1"/>
    </source>
</evidence>
<proteinExistence type="predicted"/>
<keyword evidence="2" id="KW-1185">Reference proteome</keyword>
<gene>
    <name evidence="1" type="ORF">LMG32879_001266</name>
</gene>